<proteinExistence type="predicted"/>
<dbReference type="Pfam" id="PF20701">
    <property type="entry name" value="HetE-N"/>
    <property type="match status" value="1"/>
</dbReference>
<reference evidence="1" key="1">
    <citation type="submission" date="2018-09" db="EMBL/GenBank/DDBJ databases">
        <title>Genome sequencing and analysis.</title>
        <authorList>
            <person name="Huang Y.-T."/>
        </authorList>
    </citation>
    <scope>NUCLEOTIDE SEQUENCE</scope>
    <source>
        <strain evidence="1">HIDE</strain>
    </source>
</reference>
<name>A0A7T8EFW2_9GAMM</name>
<organism evidence="1">
    <name type="scientific">Shewanella algae</name>
    <dbReference type="NCBI Taxonomy" id="38313"/>
    <lineage>
        <taxon>Bacteria</taxon>
        <taxon>Pseudomonadati</taxon>
        <taxon>Pseudomonadota</taxon>
        <taxon>Gammaproteobacteria</taxon>
        <taxon>Alteromonadales</taxon>
        <taxon>Shewanellaceae</taxon>
        <taxon>Shewanella</taxon>
    </lineage>
</organism>
<evidence type="ECO:0000313" key="1">
    <source>
        <dbReference type="EMBL" id="QQO85648.1"/>
    </source>
</evidence>
<accession>A0A7T8EFW2</accession>
<sequence>MEYLTAAILSGLIYDGVKNGATIGYELLKSKLQGWIVDENQINRIVEQLKEAGVNEDLAPHAIERRINEHQPLTDLLKQIPIFVNSPHISQISSVGHNINANDNAQIHVGDIVVNKGNE</sequence>
<dbReference type="AlphaFoldDB" id="A0A7T8EFW2"/>
<dbReference type="RefSeq" id="WP_231807249.1">
    <property type="nucleotide sequence ID" value="NZ_CP032664.1"/>
</dbReference>
<protein>
    <submittedName>
        <fullName evidence="1">Uncharacterized protein</fullName>
    </submittedName>
</protein>
<dbReference type="EMBL" id="CP032664">
    <property type="protein sequence ID" value="QQO85648.1"/>
    <property type="molecule type" value="Genomic_DNA"/>
</dbReference>
<gene>
    <name evidence="1" type="ORF">D7032_21670</name>
</gene>